<dbReference type="AlphaFoldDB" id="A0A8H7ZZY4"/>
<name>A0A8H7ZZY4_9FUNG</name>
<dbReference type="EMBL" id="JAEFCI010002198">
    <property type="protein sequence ID" value="KAG5462390.1"/>
    <property type="molecule type" value="Genomic_DNA"/>
</dbReference>
<dbReference type="Proteomes" id="UP000673691">
    <property type="component" value="Unassembled WGS sequence"/>
</dbReference>
<gene>
    <name evidence="1" type="ORF">BJ554DRAFT_5288</name>
</gene>
<reference evidence="1 2" key="1">
    <citation type="journal article" name="Sci. Rep.">
        <title>Genome-scale phylogenetic analyses confirm Olpidium as the closest living zoosporic fungus to the non-flagellated, terrestrial fungi.</title>
        <authorList>
            <person name="Chang Y."/>
            <person name="Rochon D."/>
            <person name="Sekimoto S."/>
            <person name="Wang Y."/>
            <person name="Chovatia M."/>
            <person name="Sandor L."/>
            <person name="Salamov A."/>
            <person name="Grigoriev I.V."/>
            <person name="Stajich J.E."/>
            <person name="Spatafora J.W."/>
        </authorList>
    </citation>
    <scope>NUCLEOTIDE SEQUENCE [LARGE SCALE GENOMIC DNA]</scope>
    <source>
        <strain evidence="1">S191</strain>
    </source>
</reference>
<protein>
    <submittedName>
        <fullName evidence="1">Uncharacterized protein</fullName>
    </submittedName>
</protein>
<comment type="caution">
    <text evidence="1">The sequence shown here is derived from an EMBL/GenBank/DDBJ whole genome shotgun (WGS) entry which is preliminary data.</text>
</comment>
<organism evidence="1 2">
    <name type="scientific">Olpidium bornovanus</name>
    <dbReference type="NCBI Taxonomy" id="278681"/>
    <lineage>
        <taxon>Eukaryota</taxon>
        <taxon>Fungi</taxon>
        <taxon>Fungi incertae sedis</taxon>
        <taxon>Olpidiomycota</taxon>
        <taxon>Olpidiomycotina</taxon>
        <taxon>Olpidiomycetes</taxon>
        <taxon>Olpidiales</taxon>
        <taxon>Olpidiaceae</taxon>
        <taxon>Olpidium</taxon>
    </lineage>
</organism>
<evidence type="ECO:0000313" key="2">
    <source>
        <dbReference type="Proteomes" id="UP000673691"/>
    </source>
</evidence>
<sequence>MRTISPRCLLPERQNGRVHVTRCALCRQTCTQYCFPTTPHAHGADEGSSLSASRPLHASLSLHASHRYTTPIRFAPPNPLRMRAKPASSQVTRALPGGTRFSGTISNSSGWIVDGDLDYSHRNGRVSHERRGELTKEARHGREQLCLLHSIKHYVVPKLWRGAYPSRAAWTLPSPRP</sequence>
<accession>A0A8H7ZZY4</accession>
<proteinExistence type="predicted"/>
<evidence type="ECO:0000313" key="1">
    <source>
        <dbReference type="EMBL" id="KAG5462390.1"/>
    </source>
</evidence>
<keyword evidence="2" id="KW-1185">Reference proteome</keyword>